<reference evidence="1 2" key="1">
    <citation type="submission" date="2021-01" db="EMBL/GenBank/DDBJ databases">
        <title>Genome seq and assembly of Devosia sp. LEGU1.</title>
        <authorList>
            <person name="Chhetri G."/>
        </authorList>
    </citation>
    <scope>NUCLEOTIDE SEQUENCE [LARGE SCALE GENOMIC DNA]</scope>
    <source>
        <strain evidence="1 2">LEGU1</strain>
    </source>
</reference>
<sequence length="219" mass="24302">MRRRRSFHSKSERDTLLILSQDTGGAFEYLRQSFDKKVLNNDLVVSVQGTGHMSQTMLSDARRALAGTSRGYPHSVYVMLVVDRDDDPGLSAVVNAALQSKDIEVFVSVPCIEYYFMLHFGNDRPSMNSFSDLLPYLRVYPGFAKYSKNRTAVPIALMSELSATARTNATLVRTGCEQDGATGPRSDLDLLYDALDTASVSGLQGLRASRSIRDLSRFK</sequence>
<keyword evidence="2" id="KW-1185">Reference proteome</keyword>
<evidence type="ECO:0000313" key="1">
    <source>
        <dbReference type="EMBL" id="QQR39912.1"/>
    </source>
</evidence>
<dbReference type="EMBL" id="CP068046">
    <property type="protein sequence ID" value="QQR39912.1"/>
    <property type="molecule type" value="Genomic_DNA"/>
</dbReference>
<organism evidence="1 2">
    <name type="scientific">Devosia rhizoryzae</name>
    <dbReference type="NCBI Taxonomy" id="2774137"/>
    <lineage>
        <taxon>Bacteria</taxon>
        <taxon>Pseudomonadati</taxon>
        <taxon>Pseudomonadota</taxon>
        <taxon>Alphaproteobacteria</taxon>
        <taxon>Hyphomicrobiales</taxon>
        <taxon>Devosiaceae</taxon>
        <taxon>Devosia</taxon>
    </lineage>
</organism>
<dbReference type="InterPro" id="IPR025591">
    <property type="entry name" value="RloB"/>
</dbReference>
<gene>
    <name evidence="1" type="ORF">JI748_02535</name>
</gene>
<evidence type="ECO:0000313" key="2">
    <source>
        <dbReference type="Proteomes" id="UP000595857"/>
    </source>
</evidence>
<proteinExistence type="predicted"/>
<name>A0ABX7CAY1_9HYPH</name>
<protein>
    <submittedName>
        <fullName evidence="1">RloB domain-containing protein</fullName>
    </submittedName>
</protein>
<dbReference type="Pfam" id="PF13707">
    <property type="entry name" value="RloB"/>
    <property type="match status" value="1"/>
</dbReference>
<dbReference type="Proteomes" id="UP000595857">
    <property type="component" value="Chromosome"/>
</dbReference>
<dbReference type="RefSeq" id="WP_201634767.1">
    <property type="nucleotide sequence ID" value="NZ_CP068046.1"/>
</dbReference>
<accession>A0ABX7CAY1</accession>